<accession>A0AAV6SU83</accession>
<reference evidence="2 3" key="1">
    <citation type="journal article" date="2021" name="Sci. Rep.">
        <title>Chromosome anchoring in Senegalese sole (Solea senegalensis) reveals sex-associated markers and genome rearrangements in flatfish.</title>
        <authorList>
            <person name="Guerrero-Cozar I."/>
            <person name="Gomez-Garrido J."/>
            <person name="Berbel C."/>
            <person name="Martinez-Blanch J.F."/>
            <person name="Alioto T."/>
            <person name="Claros M.G."/>
            <person name="Gagnaire P.A."/>
            <person name="Manchado M."/>
        </authorList>
    </citation>
    <scope>NUCLEOTIDE SEQUENCE [LARGE SCALE GENOMIC DNA]</scope>
    <source>
        <strain evidence="2">Sse05_10M</strain>
    </source>
</reference>
<comment type="caution">
    <text evidence="2">The sequence shown here is derived from an EMBL/GenBank/DDBJ whole genome shotgun (WGS) entry which is preliminary data.</text>
</comment>
<organism evidence="2 3">
    <name type="scientific">Solea senegalensis</name>
    <name type="common">Senegalese sole</name>
    <dbReference type="NCBI Taxonomy" id="28829"/>
    <lineage>
        <taxon>Eukaryota</taxon>
        <taxon>Metazoa</taxon>
        <taxon>Chordata</taxon>
        <taxon>Craniata</taxon>
        <taxon>Vertebrata</taxon>
        <taxon>Euteleostomi</taxon>
        <taxon>Actinopterygii</taxon>
        <taxon>Neopterygii</taxon>
        <taxon>Teleostei</taxon>
        <taxon>Neoteleostei</taxon>
        <taxon>Acanthomorphata</taxon>
        <taxon>Carangaria</taxon>
        <taxon>Pleuronectiformes</taxon>
        <taxon>Pleuronectoidei</taxon>
        <taxon>Soleidae</taxon>
        <taxon>Solea</taxon>
    </lineage>
</organism>
<feature type="region of interest" description="Disordered" evidence="1">
    <location>
        <begin position="1"/>
        <end position="41"/>
    </location>
</feature>
<gene>
    <name evidence="2" type="ORF">JOB18_042315</name>
</gene>
<evidence type="ECO:0000313" key="3">
    <source>
        <dbReference type="Proteomes" id="UP000693946"/>
    </source>
</evidence>
<dbReference type="Proteomes" id="UP000693946">
    <property type="component" value="Linkage Group LG11"/>
</dbReference>
<evidence type="ECO:0000313" key="2">
    <source>
        <dbReference type="EMBL" id="KAG7521081.1"/>
    </source>
</evidence>
<feature type="compositionally biased region" description="Polar residues" evidence="1">
    <location>
        <begin position="94"/>
        <end position="113"/>
    </location>
</feature>
<dbReference type="AlphaFoldDB" id="A0AAV6SU83"/>
<feature type="compositionally biased region" description="Basic residues" evidence="1">
    <location>
        <begin position="78"/>
        <end position="92"/>
    </location>
</feature>
<dbReference type="EMBL" id="JAGKHQ010000003">
    <property type="protein sequence ID" value="KAG7521081.1"/>
    <property type="molecule type" value="Genomic_DNA"/>
</dbReference>
<feature type="region of interest" description="Disordered" evidence="1">
    <location>
        <begin position="78"/>
        <end position="113"/>
    </location>
</feature>
<evidence type="ECO:0000256" key="1">
    <source>
        <dbReference type="SAM" id="MobiDB-lite"/>
    </source>
</evidence>
<name>A0AAV6SU83_SOLSE</name>
<protein>
    <submittedName>
        <fullName evidence="2">Uncharacterized protein</fullName>
    </submittedName>
</protein>
<feature type="compositionally biased region" description="Acidic residues" evidence="1">
    <location>
        <begin position="30"/>
        <end position="40"/>
    </location>
</feature>
<sequence length="135" mass="15992">MDSMPVDSKQPRSHYAVINGPSASQGVFGAEEEEEEEEQEELRMIRVSDSCAQGTRTEKLLEKRVIDRWGGENDLVRRRRRRRRRRSRRRKWWSMNTRTSRIRTNPLTRPTTAQRPVGMRRSVVPVATVQRQNQF</sequence>
<proteinExistence type="predicted"/>
<keyword evidence="3" id="KW-1185">Reference proteome</keyword>